<evidence type="ECO:0000313" key="2">
    <source>
        <dbReference type="EMBL" id="QDU38762.1"/>
    </source>
</evidence>
<dbReference type="KEGG" id="mri:Mal4_30920"/>
<keyword evidence="3" id="KW-1185">Reference proteome</keyword>
<proteinExistence type="predicted"/>
<evidence type="ECO:0000256" key="1">
    <source>
        <dbReference type="SAM" id="MobiDB-lite"/>
    </source>
</evidence>
<dbReference type="AlphaFoldDB" id="A0A517Z8E4"/>
<feature type="compositionally biased region" description="Polar residues" evidence="1">
    <location>
        <begin position="76"/>
        <end position="86"/>
    </location>
</feature>
<protein>
    <recommendedName>
        <fullName evidence="4">Zinc-finger domain-containing protein</fullName>
    </recommendedName>
</protein>
<feature type="region of interest" description="Disordered" evidence="1">
    <location>
        <begin position="129"/>
        <end position="163"/>
    </location>
</feature>
<name>A0A517Z8E4_9PLAN</name>
<reference evidence="2 3" key="1">
    <citation type="submission" date="2019-02" db="EMBL/GenBank/DDBJ databases">
        <title>Deep-cultivation of Planctomycetes and their phenomic and genomic characterization uncovers novel biology.</title>
        <authorList>
            <person name="Wiegand S."/>
            <person name="Jogler M."/>
            <person name="Boedeker C."/>
            <person name="Pinto D."/>
            <person name="Vollmers J."/>
            <person name="Rivas-Marin E."/>
            <person name="Kohn T."/>
            <person name="Peeters S.H."/>
            <person name="Heuer A."/>
            <person name="Rast P."/>
            <person name="Oberbeckmann S."/>
            <person name="Bunk B."/>
            <person name="Jeske O."/>
            <person name="Meyerdierks A."/>
            <person name="Storesund J.E."/>
            <person name="Kallscheuer N."/>
            <person name="Luecker S."/>
            <person name="Lage O.M."/>
            <person name="Pohl T."/>
            <person name="Merkel B.J."/>
            <person name="Hornburger P."/>
            <person name="Mueller R.-W."/>
            <person name="Bruemmer F."/>
            <person name="Labrenz M."/>
            <person name="Spormann A.M."/>
            <person name="Op den Camp H."/>
            <person name="Overmann J."/>
            <person name="Amann R."/>
            <person name="Jetten M.S.M."/>
            <person name="Mascher T."/>
            <person name="Medema M.H."/>
            <person name="Devos D.P."/>
            <person name="Kaster A.-K."/>
            <person name="Ovreas L."/>
            <person name="Rohde M."/>
            <person name="Galperin M.Y."/>
            <person name="Jogler C."/>
        </authorList>
    </citation>
    <scope>NUCLEOTIDE SEQUENCE [LARGE SCALE GENOMIC DNA]</scope>
    <source>
        <strain evidence="2 3">Mal4</strain>
    </source>
</reference>
<feature type="compositionally biased region" description="Basic and acidic residues" evidence="1">
    <location>
        <begin position="146"/>
        <end position="163"/>
    </location>
</feature>
<organism evidence="2 3">
    <name type="scientific">Maioricimonas rarisocia</name>
    <dbReference type="NCBI Taxonomy" id="2528026"/>
    <lineage>
        <taxon>Bacteria</taxon>
        <taxon>Pseudomonadati</taxon>
        <taxon>Planctomycetota</taxon>
        <taxon>Planctomycetia</taxon>
        <taxon>Planctomycetales</taxon>
        <taxon>Planctomycetaceae</taxon>
        <taxon>Maioricimonas</taxon>
    </lineage>
</organism>
<feature type="compositionally biased region" description="Low complexity" evidence="1">
    <location>
        <begin position="136"/>
        <end position="145"/>
    </location>
</feature>
<sequence length="247" mass="27381">MNCQDFLRHIEDELLSRPEAAVESLRAHLAECEQTTCREFLDEVLVVEQAVRAWRQPIPQVDVADAVVSRWQDATTLPQPTESPQPVASPALQRATSPPPTTPAPASRSWPVVLAVAVLMMMLPLLVPDRSDDSGPAVAPPVAVVETERPTENPDPEPRLADDEPHTEIVRDRSIAYYNAAQHATRMVTDAVVLVLPDDDPSSQFEDPTHVPEWVGRWEEQIEPLKTQFDSAVRSLMDVLPEPMPAT</sequence>
<dbReference type="Proteomes" id="UP000320496">
    <property type="component" value="Chromosome"/>
</dbReference>
<gene>
    <name evidence="2" type="ORF">Mal4_30920</name>
</gene>
<dbReference type="RefSeq" id="WP_145370012.1">
    <property type="nucleotide sequence ID" value="NZ_CP036275.1"/>
</dbReference>
<dbReference type="EMBL" id="CP036275">
    <property type="protein sequence ID" value="QDU38762.1"/>
    <property type="molecule type" value="Genomic_DNA"/>
</dbReference>
<accession>A0A517Z8E4</accession>
<evidence type="ECO:0000313" key="3">
    <source>
        <dbReference type="Proteomes" id="UP000320496"/>
    </source>
</evidence>
<feature type="region of interest" description="Disordered" evidence="1">
    <location>
        <begin position="76"/>
        <end position="107"/>
    </location>
</feature>
<evidence type="ECO:0008006" key="4">
    <source>
        <dbReference type="Google" id="ProtNLM"/>
    </source>
</evidence>